<dbReference type="EMBL" id="LQPH01000164">
    <property type="protein sequence ID" value="ORW16086.1"/>
    <property type="molecule type" value="Genomic_DNA"/>
</dbReference>
<dbReference type="Gene3D" id="3.40.50.300">
    <property type="entry name" value="P-loop containing nucleotide triphosphate hydrolases"/>
    <property type="match status" value="3"/>
</dbReference>
<evidence type="ECO:0000313" key="7">
    <source>
        <dbReference type="Proteomes" id="UP000193781"/>
    </source>
</evidence>
<dbReference type="PROSITE" id="PS50901">
    <property type="entry name" value="FTSK"/>
    <property type="match status" value="3"/>
</dbReference>
<name>A0A1X1YYB8_9MYCO</name>
<evidence type="ECO:0000259" key="5">
    <source>
        <dbReference type="PROSITE" id="PS50901"/>
    </source>
</evidence>
<evidence type="ECO:0000256" key="4">
    <source>
        <dbReference type="PROSITE-ProRule" id="PRU00289"/>
    </source>
</evidence>
<evidence type="ECO:0000256" key="2">
    <source>
        <dbReference type="ARBA" id="ARBA00022741"/>
    </source>
</evidence>
<sequence length="995" mass="108439">MVAVTKSMPAGLLFAAVPDVMPIYEAEALARALSAFTPTDEAESVLAKAAAEARAGQDFTDTMGIYDLRSWNPVPRWNDLAPTDRLRAPIGKTPNGQLVYLDIKEAAENGAGPHGSMTGITGSGKSEHLKSWVLALAATHSPEQLRILLGDFKGQAGLGVLEHLPHCVGIVSNLENSRHKLERFKLVLRGEVNRRQEVLHATGFKDVRDYERARTAGRTDLEPIGALLLVLDEFSQMLEFAPEMAKVMDQVGLVGRSLWIHIINASQRAEQGKMSGMIAQQTYAIGLKLKDAGESRAAIGSTRAWEELKNAPQGSAFLVIDGEHTRYRSFYTGGQYIPPKRNAAERDRAEGHYLPVARFTSAVAALPDTIGHDIELEDELIDDTPEDDAPTVAELMVQRMAAAATTLPRGHRMWLPALDETSALTIDVVVSEFWNRPWDEFSEDSGLVAAYGREDDPYAHSQDVVALRLADSHGGVAGAPQTGKSTALRTLIMSLAMANSPERVQFYGIDCGGLKIQSVAALPHVCGIAGAGDEEKIQRVVSEVERILRNRQRDWARWVDPGARDGHSGLDLLSFRANKFGPNKRPVPEDGHGDVFLVVDNMTAIKTEMLDLHDRIHALTQGALNFGVHVILGADTWMELKAEAKLAAKVELRLAEYSDSRMDRAAAKNVPDHQKGRGLVKSGNEMLVAVPYVAQFAEMDTEVAATNATAELVAHKWLARGFGRAPQLQQLPADIAFADLDPLPATAPRHGLRIGIGEREMSTAWLDLDLNPHAYCAGTSKSGRTVFLRTVCAAIMETYTPQEAQVIMFDPEFSIGDALSKEYRTVWVTEHQKIHQAAEQIAQRLEGRRPPDNLEPEELRDWKPQRPKWFIIVDDLTLLSPAGATTTLLQPLVPAAETARNLDLHIIAASASDDWYARGGANKLIAAMTRGGASVVVLDGDPKNVIIDKVRPASRIPGRAELYLRKGGGQLIQIAQPPDLRAATLSVSGSGVEQG</sequence>
<feature type="binding site" evidence="4">
    <location>
        <begin position="478"/>
        <end position="485"/>
    </location>
    <ligand>
        <name>ATP</name>
        <dbReference type="ChEBI" id="CHEBI:30616"/>
    </ligand>
</feature>
<dbReference type="InterPro" id="IPR002543">
    <property type="entry name" value="FtsK_dom"/>
</dbReference>
<feature type="binding site" evidence="4">
    <location>
        <begin position="778"/>
        <end position="785"/>
    </location>
    <ligand>
        <name>ATP</name>
        <dbReference type="ChEBI" id="CHEBI:30616"/>
    </ligand>
</feature>
<evidence type="ECO:0000313" key="6">
    <source>
        <dbReference type="EMBL" id="ORW16086.1"/>
    </source>
</evidence>
<keyword evidence="1" id="KW-0677">Repeat</keyword>
<dbReference type="GO" id="GO:0003677">
    <property type="term" value="F:DNA binding"/>
    <property type="evidence" value="ECO:0007669"/>
    <property type="project" value="InterPro"/>
</dbReference>
<keyword evidence="2 4" id="KW-0547">Nucleotide-binding</keyword>
<protein>
    <recommendedName>
        <fullName evidence="5">FtsK domain-containing protein</fullName>
    </recommendedName>
</protein>
<proteinExistence type="predicted"/>
<dbReference type="InterPro" id="IPR050206">
    <property type="entry name" value="FtsK/SpoIIIE/SftA"/>
</dbReference>
<feature type="domain" description="FtsK" evidence="5">
    <location>
        <begin position="461"/>
        <end position="665"/>
    </location>
</feature>
<dbReference type="GO" id="GO:0005524">
    <property type="term" value="F:ATP binding"/>
    <property type="evidence" value="ECO:0007669"/>
    <property type="project" value="UniProtKB-UniRule"/>
</dbReference>
<feature type="domain" description="FtsK" evidence="5">
    <location>
        <begin position="761"/>
        <end position="944"/>
    </location>
</feature>
<feature type="binding site" evidence="4">
    <location>
        <begin position="119"/>
        <end position="126"/>
    </location>
    <ligand>
        <name>ATP</name>
        <dbReference type="ChEBI" id="CHEBI:30616"/>
    </ligand>
</feature>
<dbReference type="PANTHER" id="PTHR22683">
    <property type="entry name" value="SPORULATION PROTEIN RELATED"/>
    <property type="match status" value="1"/>
</dbReference>
<dbReference type="Proteomes" id="UP000193781">
    <property type="component" value="Unassembled WGS sequence"/>
</dbReference>
<dbReference type="NCBIfam" id="TIGR03925">
    <property type="entry name" value="T7SS_EccC_b"/>
    <property type="match status" value="1"/>
</dbReference>
<keyword evidence="3 4" id="KW-0067">ATP-binding</keyword>
<dbReference type="PANTHER" id="PTHR22683:SF1">
    <property type="entry name" value="TYPE VII SECRETION SYSTEM PROTEIN ESSC"/>
    <property type="match status" value="1"/>
</dbReference>
<dbReference type="Pfam" id="PF01580">
    <property type="entry name" value="FtsK_SpoIIIE"/>
    <property type="match status" value="3"/>
</dbReference>
<reference evidence="6 7" key="1">
    <citation type="submission" date="2016-01" db="EMBL/GenBank/DDBJ databases">
        <title>The new phylogeny of the genus Mycobacterium.</title>
        <authorList>
            <person name="Tarcisio F."/>
            <person name="Conor M."/>
            <person name="Antonella G."/>
            <person name="Elisabetta G."/>
            <person name="Giulia F.S."/>
            <person name="Sara T."/>
            <person name="Anna F."/>
            <person name="Clotilde B."/>
            <person name="Roberto B."/>
            <person name="Veronica D.S."/>
            <person name="Fabio R."/>
            <person name="Monica P."/>
            <person name="Olivier J."/>
            <person name="Enrico T."/>
            <person name="Nicola S."/>
        </authorList>
    </citation>
    <scope>NUCLEOTIDE SEQUENCE [LARGE SCALE GENOMIC DNA]</scope>
    <source>
        <strain evidence="6 7">DSM 44803</strain>
    </source>
</reference>
<evidence type="ECO:0000256" key="3">
    <source>
        <dbReference type="ARBA" id="ARBA00022840"/>
    </source>
</evidence>
<comment type="caution">
    <text evidence="6">The sequence shown here is derived from an EMBL/GenBank/DDBJ whole genome shotgun (WGS) entry which is preliminary data.</text>
</comment>
<dbReference type="InterPro" id="IPR027417">
    <property type="entry name" value="P-loop_NTPase"/>
</dbReference>
<dbReference type="SUPFAM" id="SSF52540">
    <property type="entry name" value="P-loop containing nucleoside triphosphate hydrolases"/>
    <property type="match status" value="3"/>
</dbReference>
<dbReference type="InterPro" id="IPR023837">
    <property type="entry name" value="EccCb-like_Actinobacteria"/>
</dbReference>
<keyword evidence="7" id="KW-1185">Reference proteome</keyword>
<evidence type="ECO:0000256" key="1">
    <source>
        <dbReference type="ARBA" id="ARBA00022737"/>
    </source>
</evidence>
<feature type="domain" description="FtsK" evidence="5">
    <location>
        <begin position="96"/>
        <end position="296"/>
    </location>
</feature>
<organism evidence="6 7">
    <name type="scientific">Mycobacterium nebraskense</name>
    <dbReference type="NCBI Taxonomy" id="244292"/>
    <lineage>
        <taxon>Bacteria</taxon>
        <taxon>Bacillati</taxon>
        <taxon>Actinomycetota</taxon>
        <taxon>Actinomycetes</taxon>
        <taxon>Mycobacteriales</taxon>
        <taxon>Mycobacteriaceae</taxon>
        <taxon>Mycobacterium</taxon>
    </lineage>
</organism>
<gene>
    <name evidence="6" type="ORF">AWC17_15205</name>
</gene>
<dbReference type="AlphaFoldDB" id="A0A1X1YYB8"/>
<dbReference type="OrthoDB" id="9807790at2"/>
<dbReference type="RefSeq" id="WP_085165255.1">
    <property type="nucleotide sequence ID" value="NZ_LQPH01000164.1"/>
</dbReference>
<accession>A0A1X1YYB8</accession>